<comment type="caution">
    <text evidence="1">The sequence shown here is derived from an EMBL/GenBank/DDBJ whole genome shotgun (WGS) entry which is preliminary data.</text>
</comment>
<proteinExistence type="predicted"/>
<gene>
    <name evidence="1" type="ORF">NE237_005008</name>
</gene>
<organism evidence="1 2">
    <name type="scientific">Protea cynaroides</name>
    <dbReference type="NCBI Taxonomy" id="273540"/>
    <lineage>
        <taxon>Eukaryota</taxon>
        <taxon>Viridiplantae</taxon>
        <taxon>Streptophyta</taxon>
        <taxon>Embryophyta</taxon>
        <taxon>Tracheophyta</taxon>
        <taxon>Spermatophyta</taxon>
        <taxon>Magnoliopsida</taxon>
        <taxon>Proteales</taxon>
        <taxon>Proteaceae</taxon>
        <taxon>Protea</taxon>
    </lineage>
</organism>
<name>A0A9Q0QU79_9MAGN</name>
<dbReference type="AlphaFoldDB" id="A0A9Q0QU79"/>
<dbReference type="EMBL" id="JAMYWD010000005">
    <property type="protein sequence ID" value="KAJ4971909.1"/>
    <property type="molecule type" value="Genomic_DNA"/>
</dbReference>
<evidence type="ECO:0000313" key="2">
    <source>
        <dbReference type="Proteomes" id="UP001141806"/>
    </source>
</evidence>
<dbReference type="Proteomes" id="UP001141806">
    <property type="component" value="Unassembled WGS sequence"/>
</dbReference>
<evidence type="ECO:0000313" key="1">
    <source>
        <dbReference type="EMBL" id="KAJ4971909.1"/>
    </source>
</evidence>
<protein>
    <submittedName>
        <fullName evidence="1">Uncharacterized protein</fullName>
    </submittedName>
</protein>
<keyword evidence="2" id="KW-1185">Reference proteome</keyword>
<sequence>MDRRFVDPKEATANDCEGVLPTGEDVLQSSDGVTNSIETVRVSPVNPRTQSFTVSGGLQKIPETGLPSVMNTVVFSVGETRDETRQGRIRISEPRVSPIIPFWENLIWFGSQGLLGVQPPEEGLNHDRTLPAVERKSTGGQRSFAAVASGVPDLNSLSDPVVEGGITRVVVP</sequence>
<reference evidence="1" key="1">
    <citation type="journal article" date="2023" name="Plant J.">
        <title>The genome of the king protea, Protea cynaroides.</title>
        <authorList>
            <person name="Chang J."/>
            <person name="Duong T.A."/>
            <person name="Schoeman C."/>
            <person name="Ma X."/>
            <person name="Roodt D."/>
            <person name="Barker N."/>
            <person name="Li Z."/>
            <person name="Van de Peer Y."/>
            <person name="Mizrachi E."/>
        </authorList>
    </citation>
    <scope>NUCLEOTIDE SEQUENCE</scope>
    <source>
        <tissue evidence="1">Young leaves</tissue>
    </source>
</reference>
<accession>A0A9Q0QU79</accession>